<dbReference type="PANTHER" id="PTHR11219:SF69">
    <property type="entry name" value="TENEURIN-A"/>
    <property type="match status" value="1"/>
</dbReference>
<feature type="chain" id="PRO_5046022422" description="Cytochrome c7-like domain-containing protein" evidence="5">
    <location>
        <begin position="37"/>
        <end position="514"/>
    </location>
</feature>
<keyword evidence="7" id="KW-1185">Reference proteome</keyword>
<feature type="region of interest" description="Disordered" evidence="4">
    <location>
        <begin position="465"/>
        <end position="514"/>
    </location>
</feature>
<dbReference type="NCBIfam" id="NF033662">
    <property type="entry name" value="acid_disulf_rpt"/>
    <property type="match status" value="2"/>
</dbReference>
<organism evidence="6 7">
    <name type="scientific">Desulfuromonas versatilis</name>
    <dbReference type="NCBI Taxonomy" id="2802975"/>
    <lineage>
        <taxon>Bacteria</taxon>
        <taxon>Pseudomonadati</taxon>
        <taxon>Thermodesulfobacteriota</taxon>
        <taxon>Desulfuromonadia</taxon>
        <taxon>Desulfuromonadales</taxon>
        <taxon>Desulfuromonadaceae</taxon>
        <taxon>Desulfuromonas</taxon>
    </lineage>
</organism>
<gene>
    <name evidence="6" type="ORF">DESUT3_15590</name>
</gene>
<evidence type="ECO:0000256" key="1">
    <source>
        <dbReference type="ARBA" id="ARBA00022536"/>
    </source>
</evidence>
<proteinExistence type="predicted"/>
<dbReference type="Gene3D" id="3.90.10.10">
    <property type="entry name" value="Cytochrome C3"/>
    <property type="match status" value="1"/>
</dbReference>
<dbReference type="RefSeq" id="WP_221251955.1">
    <property type="nucleotide sequence ID" value="NZ_AP024355.1"/>
</dbReference>
<evidence type="ECO:0000256" key="2">
    <source>
        <dbReference type="ARBA" id="ARBA00022737"/>
    </source>
</evidence>
<dbReference type="SUPFAM" id="SSF48695">
    <property type="entry name" value="Multiheme cytochromes"/>
    <property type="match status" value="1"/>
</dbReference>
<evidence type="ECO:0000256" key="3">
    <source>
        <dbReference type="ARBA" id="ARBA00023157"/>
    </source>
</evidence>
<dbReference type="PANTHER" id="PTHR11219">
    <property type="entry name" value="TENEURIN AND N-ACETYLGLUCOSAMINE-1-PHOSPHODIESTER ALPHA-N-ACETYLGLUCOSAMINIDASE"/>
    <property type="match status" value="1"/>
</dbReference>
<feature type="signal peptide" evidence="5">
    <location>
        <begin position="1"/>
        <end position="36"/>
    </location>
</feature>
<accession>A0ABN6DWI6</accession>
<evidence type="ECO:0000313" key="7">
    <source>
        <dbReference type="Proteomes" id="UP001319827"/>
    </source>
</evidence>
<evidence type="ECO:0000313" key="6">
    <source>
        <dbReference type="EMBL" id="BCR04490.1"/>
    </source>
</evidence>
<keyword evidence="2" id="KW-0677">Repeat</keyword>
<name>A0ABN6DWI6_9BACT</name>
<dbReference type="EMBL" id="AP024355">
    <property type="protein sequence ID" value="BCR04490.1"/>
    <property type="molecule type" value="Genomic_DNA"/>
</dbReference>
<reference evidence="6 7" key="1">
    <citation type="journal article" date="2016" name="C (Basel)">
        <title>Selective Growth of and Electricity Production by Marine Exoelectrogenic Bacteria in Self-Aggregated Hydrogel of Microbially Reduced Graphene Oxide.</title>
        <authorList>
            <person name="Yoshida N."/>
            <person name="Goto Y."/>
            <person name="Miyata Y."/>
        </authorList>
    </citation>
    <scope>NUCLEOTIDE SEQUENCE [LARGE SCALE GENOMIC DNA]</scope>
    <source>
        <strain evidence="6 7">NIT-T3</strain>
    </source>
</reference>
<keyword evidence="5" id="KW-0732">Signal</keyword>
<keyword evidence="3" id="KW-1015">Disulfide bond</keyword>
<evidence type="ECO:0008006" key="8">
    <source>
        <dbReference type="Google" id="ProtNLM"/>
    </source>
</evidence>
<feature type="region of interest" description="Disordered" evidence="4">
    <location>
        <begin position="406"/>
        <end position="431"/>
    </location>
</feature>
<keyword evidence="1" id="KW-0245">EGF-like domain</keyword>
<dbReference type="InterPro" id="IPR036280">
    <property type="entry name" value="Multihaem_cyt_sf"/>
</dbReference>
<dbReference type="InterPro" id="IPR051216">
    <property type="entry name" value="Teneurin"/>
</dbReference>
<evidence type="ECO:0000256" key="5">
    <source>
        <dbReference type="SAM" id="SignalP"/>
    </source>
</evidence>
<protein>
    <recommendedName>
        <fullName evidence="8">Cytochrome c7-like domain-containing protein</fullName>
    </recommendedName>
</protein>
<feature type="compositionally biased region" description="Basic and acidic residues" evidence="4">
    <location>
        <begin position="465"/>
        <end position="480"/>
    </location>
</feature>
<sequence length="514" mass="53967">MRRRQKQQGEKGIHTRWWICIAALAVLALGSQYAAAFPNPGGTSQCVACHPIWAGGGGVGHSGHLGLGLSGSCNACHVVIGDTPDTTPCGQCHVVPGVALHHDNAQAASCVSCHPGTAPPENTAVPGYATITAALNPCDGSEERFASNTVSLDNDGDLLTDGADPDCQAPPEMEVDCNDGLDNDGDQMIDCADQDCAADPACQPPEQELLCADGLDNDGDNLVDCADPDCAADPACEQPGEICTDQMDNDGDGLTDCEDPDCANDAACQPPVMEICTDGVDNDGDGFIDCEDQDCAADPSCEQPVMEICTDGVDNDNDGFIDCKDPDCCQDPACKKQETCPQFNPPADHTRLEDEDDCQAFHAPGLEKPFTNGCSACHGSELTGSASGGFAPSCFTCHGMEWDETAPGGGTNVPADHTDDEDGALHKPGKDRPFSNGCTACHGQNLRGGIGPSCFQCHGREWDERVGKGKGHDDDSSDDHSSDDDSADDHGKRGKSKNAPRHDLWSWMKAWSKK</sequence>
<evidence type="ECO:0000256" key="4">
    <source>
        <dbReference type="SAM" id="MobiDB-lite"/>
    </source>
</evidence>
<reference evidence="6 7" key="2">
    <citation type="journal article" date="2021" name="Int. J. Syst. Evol. Microbiol.">
        <title>Isolation and Polyphasic Characterization of Desulfuromonas versatilis sp. Nov., an Electrogenic Bacteria Capable of Versatile Metabolism Isolated from a Graphene Oxide-Reducing Enrichment Culture.</title>
        <authorList>
            <person name="Xie L."/>
            <person name="Yoshida N."/>
            <person name="Ishii S."/>
            <person name="Meng L."/>
        </authorList>
    </citation>
    <scope>NUCLEOTIDE SEQUENCE [LARGE SCALE GENOMIC DNA]</scope>
    <source>
        <strain evidence="6 7">NIT-T3</strain>
    </source>
</reference>
<dbReference type="Proteomes" id="UP001319827">
    <property type="component" value="Chromosome"/>
</dbReference>